<name>A0A4Y5FIE7_9CAUD</name>
<proteinExistence type="predicted"/>
<protein>
    <submittedName>
        <fullName evidence="2">Uncharacterized protein</fullName>
    </submittedName>
</protein>
<feature type="transmembrane region" description="Helical" evidence="1">
    <location>
        <begin position="6"/>
        <end position="25"/>
    </location>
</feature>
<reference evidence="2" key="1">
    <citation type="submission" date="2019-02" db="EMBL/GenBank/DDBJ databases">
        <title>Isolation of virulent Lactobacillus brevis phages.</title>
        <authorList>
            <person name="Feyereisen M."/>
            <person name="Mahony J."/>
            <person name="O'Sullivan T."/>
            <person name="van Sinderen D."/>
        </authorList>
    </citation>
    <scope>NUCLEOTIDE SEQUENCE [LARGE SCALE GENOMIC DNA]</scope>
</reference>
<dbReference type="Proteomes" id="UP000306187">
    <property type="component" value="Segment"/>
</dbReference>
<gene>
    <name evidence="2" type="ORF">SAC12B_0085</name>
</gene>
<evidence type="ECO:0000313" key="3">
    <source>
        <dbReference type="Proteomes" id="UP000306187"/>
    </source>
</evidence>
<sequence>MVLLCIVSSLLILFILIFVLSYLYHKRTIRKIEKRNLYVRRKLNHINNKIVERRLNIEQANK</sequence>
<evidence type="ECO:0000256" key="1">
    <source>
        <dbReference type="SAM" id="Phobius"/>
    </source>
</evidence>
<evidence type="ECO:0000313" key="2">
    <source>
        <dbReference type="EMBL" id="QBJ03874.1"/>
    </source>
</evidence>
<keyword evidence="3" id="KW-1185">Reference proteome</keyword>
<organism evidence="2 3">
    <name type="scientific">Lactobacillus phage SAC12B</name>
    <dbReference type="NCBI Taxonomy" id="2510941"/>
    <lineage>
        <taxon>Viruses</taxon>
        <taxon>Duplodnaviria</taxon>
        <taxon>Heunggongvirae</taxon>
        <taxon>Uroviricota</taxon>
        <taxon>Caudoviricetes</taxon>
        <taxon>Herelleviridae</taxon>
        <taxon>Tybeckvirus</taxon>
        <taxon>Tybeckvirus SAC12B</taxon>
    </lineage>
</organism>
<keyword evidence="1" id="KW-1133">Transmembrane helix</keyword>
<keyword evidence="1" id="KW-0472">Membrane</keyword>
<dbReference type="EMBL" id="MK504446">
    <property type="protein sequence ID" value="QBJ03874.1"/>
    <property type="molecule type" value="Genomic_DNA"/>
</dbReference>
<keyword evidence="1" id="KW-0812">Transmembrane</keyword>
<accession>A0A4Y5FIE7</accession>